<feature type="compositionally biased region" description="Polar residues" evidence="1">
    <location>
        <begin position="1"/>
        <end position="10"/>
    </location>
</feature>
<dbReference type="EMBL" id="LSYS01007830">
    <property type="protein sequence ID" value="OPJ70689.1"/>
    <property type="molecule type" value="Genomic_DNA"/>
</dbReference>
<comment type="caution">
    <text evidence="2">The sequence shown here is derived from an EMBL/GenBank/DDBJ whole genome shotgun (WGS) entry which is preliminary data.</text>
</comment>
<organism evidence="2 3">
    <name type="scientific">Patagioenas fasciata monilis</name>
    <dbReference type="NCBI Taxonomy" id="372326"/>
    <lineage>
        <taxon>Eukaryota</taxon>
        <taxon>Metazoa</taxon>
        <taxon>Chordata</taxon>
        <taxon>Craniata</taxon>
        <taxon>Vertebrata</taxon>
        <taxon>Euteleostomi</taxon>
        <taxon>Archelosauria</taxon>
        <taxon>Archosauria</taxon>
        <taxon>Dinosauria</taxon>
        <taxon>Saurischia</taxon>
        <taxon>Theropoda</taxon>
        <taxon>Coelurosauria</taxon>
        <taxon>Aves</taxon>
        <taxon>Neognathae</taxon>
        <taxon>Neoaves</taxon>
        <taxon>Columbimorphae</taxon>
        <taxon>Columbiformes</taxon>
        <taxon>Columbidae</taxon>
        <taxon>Patagioenas</taxon>
    </lineage>
</organism>
<keyword evidence="3" id="KW-1185">Reference proteome</keyword>
<feature type="compositionally biased region" description="Acidic residues" evidence="1">
    <location>
        <begin position="83"/>
        <end position="92"/>
    </location>
</feature>
<sequence length="92" mass="9910">MLHTLPSSAQEPPEASNKDRVAMEDSVPATSSHQPTPALLIGRNTMKPTEYMADDNCPQNQAVAVQLGDREETGNVPNLTAEVIDEPPDLSK</sequence>
<dbReference type="AlphaFoldDB" id="A0A1V4JEY1"/>
<feature type="region of interest" description="Disordered" evidence="1">
    <location>
        <begin position="68"/>
        <end position="92"/>
    </location>
</feature>
<evidence type="ECO:0000313" key="2">
    <source>
        <dbReference type="EMBL" id="OPJ70689.1"/>
    </source>
</evidence>
<evidence type="ECO:0000256" key="1">
    <source>
        <dbReference type="SAM" id="MobiDB-lite"/>
    </source>
</evidence>
<reference evidence="2 3" key="1">
    <citation type="submission" date="2016-02" db="EMBL/GenBank/DDBJ databases">
        <title>Band-tailed pigeon sequencing and assembly.</title>
        <authorList>
            <person name="Soares A.E."/>
            <person name="Novak B.J."/>
            <person name="Rice E.S."/>
            <person name="O'Connell B."/>
            <person name="Chang D."/>
            <person name="Weber S."/>
            <person name="Shapiro B."/>
        </authorList>
    </citation>
    <scope>NUCLEOTIDE SEQUENCE [LARGE SCALE GENOMIC DNA]</scope>
    <source>
        <strain evidence="2">BTP2013</strain>
        <tissue evidence="2">Blood</tissue>
    </source>
</reference>
<feature type="region of interest" description="Disordered" evidence="1">
    <location>
        <begin position="1"/>
        <end position="54"/>
    </location>
</feature>
<accession>A0A1V4JEY1</accession>
<evidence type="ECO:0000313" key="3">
    <source>
        <dbReference type="Proteomes" id="UP000190648"/>
    </source>
</evidence>
<name>A0A1V4JEY1_PATFA</name>
<dbReference type="Proteomes" id="UP000190648">
    <property type="component" value="Unassembled WGS sequence"/>
</dbReference>
<gene>
    <name evidence="2" type="ORF">AV530_012776</name>
</gene>
<proteinExistence type="predicted"/>
<protein>
    <submittedName>
        <fullName evidence="2">Uncharacterized protein</fullName>
    </submittedName>
</protein>